<gene>
    <name evidence="1" type="ORF">LVIROSA_LOCUS22156</name>
</gene>
<sequence>MNTTTATTVDDDLTTTANDEPTTVITVDDEFQIWYHRYLFSGVSSTSPPPDLKCSSPDLRQTTTISVTIVAKCCYIPRTAAITTEAPELTFYSFRSVISSPPPSNPVQQGYRLGLIVLPFPPTSITLLSSVFVSIAIVNNGFAYGLGSISPNIGPNSRALHQNNLHGQIPNENSKCLQLRAIWNFVAGGKHKMLRAGGYFVRAAEPVYKHEDKLEEQWEQFAAVRWDVRSMKALSETMLTLSHPIDANVEAKSIRCCGESTKNCL</sequence>
<name>A0AAU9N8G9_9ASTR</name>
<dbReference type="AlphaFoldDB" id="A0AAU9N8G9"/>
<protein>
    <submittedName>
        <fullName evidence="1">Uncharacterized protein</fullName>
    </submittedName>
</protein>
<accession>A0AAU9N8G9</accession>
<evidence type="ECO:0000313" key="1">
    <source>
        <dbReference type="EMBL" id="CAH1435741.1"/>
    </source>
</evidence>
<dbReference type="EMBL" id="CAKMRJ010004445">
    <property type="protein sequence ID" value="CAH1435741.1"/>
    <property type="molecule type" value="Genomic_DNA"/>
</dbReference>
<dbReference type="Proteomes" id="UP001157418">
    <property type="component" value="Unassembled WGS sequence"/>
</dbReference>
<reference evidence="1 2" key="1">
    <citation type="submission" date="2022-01" db="EMBL/GenBank/DDBJ databases">
        <authorList>
            <person name="Xiong W."/>
            <person name="Schranz E."/>
        </authorList>
    </citation>
    <scope>NUCLEOTIDE SEQUENCE [LARGE SCALE GENOMIC DNA]</scope>
</reference>
<organism evidence="1 2">
    <name type="scientific">Lactuca virosa</name>
    <dbReference type="NCBI Taxonomy" id="75947"/>
    <lineage>
        <taxon>Eukaryota</taxon>
        <taxon>Viridiplantae</taxon>
        <taxon>Streptophyta</taxon>
        <taxon>Embryophyta</taxon>
        <taxon>Tracheophyta</taxon>
        <taxon>Spermatophyta</taxon>
        <taxon>Magnoliopsida</taxon>
        <taxon>eudicotyledons</taxon>
        <taxon>Gunneridae</taxon>
        <taxon>Pentapetalae</taxon>
        <taxon>asterids</taxon>
        <taxon>campanulids</taxon>
        <taxon>Asterales</taxon>
        <taxon>Asteraceae</taxon>
        <taxon>Cichorioideae</taxon>
        <taxon>Cichorieae</taxon>
        <taxon>Lactucinae</taxon>
        <taxon>Lactuca</taxon>
    </lineage>
</organism>
<comment type="caution">
    <text evidence="1">The sequence shown here is derived from an EMBL/GenBank/DDBJ whole genome shotgun (WGS) entry which is preliminary data.</text>
</comment>
<evidence type="ECO:0000313" key="2">
    <source>
        <dbReference type="Proteomes" id="UP001157418"/>
    </source>
</evidence>
<keyword evidence="2" id="KW-1185">Reference proteome</keyword>
<proteinExistence type="predicted"/>